<evidence type="ECO:0000313" key="2">
    <source>
        <dbReference type="EMBL" id="KLK93681.1"/>
    </source>
</evidence>
<reference evidence="2 3" key="1">
    <citation type="submission" date="2015-05" db="EMBL/GenBank/DDBJ databases">
        <title>Draft genome sequence of Microvirga vignae strain BR3299, a novel nitrogen fixing bacteria isolated from Brazil semi-aired region.</title>
        <authorList>
            <person name="Zilli J.E."/>
            <person name="Passos S.R."/>
            <person name="Leite J."/>
            <person name="Baldani J.I."/>
            <person name="Xavier G.R."/>
            <person name="Rumjaneck N.G."/>
            <person name="Simoes-Araujo J.L."/>
        </authorList>
    </citation>
    <scope>NUCLEOTIDE SEQUENCE [LARGE SCALE GENOMIC DNA]</scope>
    <source>
        <strain evidence="2 3">BR3299</strain>
    </source>
</reference>
<organism evidence="2 3">
    <name type="scientific">Microvirga vignae</name>
    <dbReference type="NCBI Taxonomy" id="1225564"/>
    <lineage>
        <taxon>Bacteria</taxon>
        <taxon>Pseudomonadati</taxon>
        <taxon>Pseudomonadota</taxon>
        <taxon>Alphaproteobacteria</taxon>
        <taxon>Hyphomicrobiales</taxon>
        <taxon>Methylobacteriaceae</taxon>
        <taxon>Microvirga</taxon>
    </lineage>
</organism>
<accession>A0A0H1RFP3</accession>
<feature type="region of interest" description="Disordered" evidence="1">
    <location>
        <begin position="60"/>
        <end position="83"/>
    </location>
</feature>
<evidence type="ECO:0000313" key="3">
    <source>
        <dbReference type="Proteomes" id="UP000035489"/>
    </source>
</evidence>
<protein>
    <recommendedName>
        <fullName evidence="4">DUF2188 domain-containing protein</fullName>
    </recommendedName>
</protein>
<dbReference type="AlphaFoldDB" id="A0A0H1RFP3"/>
<keyword evidence="3" id="KW-1185">Reference proteome</keyword>
<dbReference type="EMBL" id="LCYG01000018">
    <property type="protein sequence ID" value="KLK93681.1"/>
    <property type="molecule type" value="Genomic_DNA"/>
</dbReference>
<gene>
    <name evidence="2" type="ORF">AA309_07450</name>
</gene>
<comment type="caution">
    <text evidence="2">The sequence shown here is derived from an EMBL/GenBank/DDBJ whole genome shotgun (WGS) entry which is preliminary data.</text>
</comment>
<evidence type="ECO:0000256" key="1">
    <source>
        <dbReference type="SAM" id="MobiDB-lite"/>
    </source>
</evidence>
<dbReference type="Proteomes" id="UP000035489">
    <property type="component" value="Unassembled WGS sequence"/>
</dbReference>
<evidence type="ECO:0008006" key="4">
    <source>
        <dbReference type="Google" id="ProtNLM"/>
    </source>
</evidence>
<dbReference type="PATRIC" id="fig|1225564.3.peg.2021"/>
<sequence>MHLTPVERFVVFQVQNEWLVTYRDRTQISYSTREEAETSAFDAADALASQGHAVSILIMPDEPDANGQHPMVLTGRTPRVKPS</sequence>
<proteinExistence type="predicted"/>
<name>A0A0H1RFP3_9HYPH</name>